<gene>
    <name evidence="2" type="ORF">E4M00_06930</name>
</gene>
<dbReference type="RefSeq" id="WP_135119689.1">
    <property type="nucleotide sequence ID" value="NZ_SPQZ01000002.1"/>
</dbReference>
<evidence type="ECO:0008006" key="4">
    <source>
        <dbReference type="Google" id="ProtNLM"/>
    </source>
</evidence>
<dbReference type="Proteomes" id="UP000298127">
    <property type="component" value="Unassembled WGS sequence"/>
</dbReference>
<proteinExistence type="predicted"/>
<organism evidence="2 3">
    <name type="scientific">Orlajensenia leifsoniae</name>
    <dbReference type="NCBI Taxonomy" id="2561933"/>
    <lineage>
        <taxon>Bacteria</taxon>
        <taxon>Bacillati</taxon>
        <taxon>Actinomycetota</taxon>
        <taxon>Actinomycetes</taxon>
        <taxon>Micrococcales</taxon>
        <taxon>Microbacteriaceae</taxon>
        <taxon>Orlajensenia</taxon>
    </lineage>
</organism>
<accession>A0A4Y9R3P0</accession>
<keyword evidence="1" id="KW-0812">Transmembrane</keyword>
<dbReference type="AlphaFoldDB" id="A0A4Y9R3P0"/>
<keyword evidence="3" id="KW-1185">Reference proteome</keyword>
<comment type="caution">
    <text evidence="2">The sequence shown here is derived from an EMBL/GenBank/DDBJ whole genome shotgun (WGS) entry which is preliminary data.</text>
</comment>
<evidence type="ECO:0000313" key="2">
    <source>
        <dbReference type="EMBL" id="TFV99221.1"/>
    </source>
</evidence>
<evidence type="ECO:0000256" key="1">
    <source>
        <dbReference type="SAM" id="Phobius"/>
    </source>
</evidence>
<dbReference type="EMBL" id="SPQZ01000002">
    <property type="protein sequence ID" value="TFV99221.1"/>
    <property type="molecule type" value="Genomic_DNA"/>
</dbReference>
<evidence type="ECO:0000313" key="3">
    <source>
        <dbReference type="Proteomes" id="UP000298127"/>
    </source>
</evidence>
<reference evidence="2 3" key="1">
    <citation type="journal article" date="2018" name="J. Microbiol.">
        <title>Leifsonia flava sp. nov., a novel actinobacterium isolated from the rhizosphere of Aquilegia viridiflora.</title>
        <authorList>
            <person name="Cai Y."/>
            <person name="Tao W.Z."/>
            <person name="Ma Y.J."/>
            <person name="Cheng J."/>
            <person name="Zhang M.Y."/>
            <person name="Zhang Y.X."/>
        </authorList>
    </citation>
    <scope>NUCLEOTIDE SEQUENCE [LARGE SCALE GENOMIC DNA]</scope>
    <source>
        <strain evidence="2 3">SYP-B2174</strain>
    </source>
</reference>
<name>A0A4Y9R3P0_9MICO</name>
<keyword evidence="1" id="KW-1133">Transmembrane helix</keyword>
<feature type="transmembrane region" description="Helical" evidence="1">
    <location>
        <begin position="23"/>
        <end position="43"/>
    </location>
</feature>
<sequence>MLSSSIALASVSAHVGPWAGGWGWLFLFVPLFWISIIALFVTLGRRRWARYGYGPGYGHGPASGAWNAVAAEQTLADRFARGDIDEVEYRARLEVLRAARPAA</sequence>
<keyword evidence="1" id="KW-0472">Membrane</keyword>
<protein>
    <recommendedName>
        <fullName evidence="4">SHOCT domain-containing protein</fullName>
    </recommendedName>
</protein>